<dbReference type="Proteomes" id="UP000319976">
    <property type="component" value="Chromosome"/>
</dbReference>
<accession>A0A517T3U4</accession>
<sequence length="55" mass="6300">MVALLKKLFCQEFILSLWRPLAATFFAGKARLLRPSIAKIPPIVNLLTFFRLLVI</sequence>
<name>A0A517T3U4_9PLAN</name>
<evidence type="ECO:0000313" key="2">
    <source>
        <dbReference type="Proteomes" id="UP000319976"/>
    </source>
</evidence>
<protein>
    <submittedName>
        <fullName evidence="1">Uncharacterized protein</fullName>
    </submittedName>
</protein>
<dbReference type="KEGG" id="chya:V22_02200"/>
<evidence type="ECO:0000313" key="1">
    <source>
        <dbReference type="EMBL" id="QDT63021.1"/>
    </source>
</evidence>
<gene>
    <name evidence="1" type="ORF">V22_02200</name>
</gene>
<proteinExistence type="predicted"/>
<dbReference type="EMBL" id="CP036316">
    <property type="protein sequence ID" value="QDT63021.1"/>
    <property type="molecule type" value="Genomic_DNA"/>
</dbReference>
<reference evidence="1 2" key="1">
    <citation type="submission" date="2019-02" db="EMBL/GenBank/DDBJ databases">
        <title>Deep-cultivation of Planctomycetes and their phenomic and genomic characterization uncovers novel biology.</title>
        <authorList>
            <person name="Wiegand S."/>
            <person name="Jogler M."/>
            <person name="Boedeker C."/>
            <person name="Pinto D."/>
            <person name="Vollmers J."/>
            <person name="Rivas-Marin E."/>
            <person name="Kohn T."/>
            <person name="Peeters S.H."/>
            <person name="Heuer A."/>
            <person name="Rast P."/>
            <person name="Oberbeckmann S."/>
            <person name="Bunk B."/>
            <person name="Jeske O."/>
            <person name="Meyerdierks A."/>
            <person name="Storesund J.E."/>
            <person name="Kallscheuer N."/>
            <person name="Luecker S."/>
            <person name="Lage O.M."/>
            <person name="Pohl T."/>
            <person name="Merkel B.J."/>
            <person name="Hornburger P."/>
            <person name="Mueller R.-W."/>
            <person name="Bruemmer F."/>
            <person name="Labrenz M."/>
            <person name="Spormann A.M."/>
            <person name="Op den Camp H."/>
            <person name="Overmann J."/>
            <person name="Amann R."/>
            <person name="Jetten M.S.M."/>
            <person name="Mascher T."/>
            <person name="Medema M.H."/>
            <person name="Devos D.P."/>
            <person name="Kaster A.-K."/>
            <person name="Ovreas L."/>
            <person name="Rohde M."/>
            <person name="Galperin M.Y."/>
            <person name="Jogler C."/>
        </authorList>
    </citation>
    <scope>NUCLEOTIDE SEQUENCE [LARGE SCALE GENOMIC DNA]</scope>
    <source>
        <strain evidence="1 2">V22</strain>
    </source>
</reference>
<organism evidence="1 2">
    <name type="scientific">Calycomorphotria hydatis</name>
    <dbReference type="NCBI Taxonomy" id="2528027"/>
    <lineage>
        <taxon>Bacteria</taxon>
        <taxon>Pseudomonadati</taxon>
        <taxon>Planctomycetota</taxon>
        <taxon>Planctomycetia</taxon>
        <taxon>Planctomycetales</taxon>
        <taxon>Planctomycetaceae</taxon>
        <taxon>Calycomorphotria</taxon>
    </lineage>
</organism>
<keyword evidence="2" id="KW-1185">Reference proteome</keyword>
<dbReference type="AlphaFoldDB" id="A0A517T3U4"/>